<dbReference type="PIRSF" id="PIRSF000538">
    <property type="entry name" value="GlpK"/>
    <property type="match status" value="1"/>
</dbReference>
<feature type="binding site" evidence="9">
    <location>
        <position position="247"/>
    </location>
    <ligand>
        <name>sn-glycerol 3-phosphate</name>
        <dbReference type="ChEBI" id="CHEBI:57597"/>
    </ligand>
</feature>
<feature type="binding site" evidence="9">
    <location>
        <position position="248"/>
    </location>
    <ligand>
        <name>glycerol</name>
        <dbReference type="ChEBI" id="CHEBI:17754"/>
    </ligand>
</feature>
<dbReference type="OrthoDB" id="9805576at2"/>
<dbReference type="InterPro" id="IPR005999">
    <property type="entry name" value="Glycerol_kin"/>
</dbReference>
<comment type="catalytic activity">
    <reaction evidence="8 9">
        <text>glycerol + ATP = sn-glycerol 3-phosphate + ADP + H(+)</text>
        <dbReference type="Rhea" id="RHEA:21644"/>
        <dbReference type="ChEBI" id="CHEBI:15378"/>
        <dbReference type="ChEBI" id="CHEBI:17754"/>
        <dbReference type="ChEBI" id="CHEBI:30616"/>
        <dbReference type="ChEBI" id="CHEBI:57597"/>
        <dbReference type="ChEBI" id="CHEBI:456216"/>
        <dbReference type="EC" id="2.7.1.30"/>
    </reaction>
</comment>
<keyword evidence="3 9" id="KW-0808">Transferase</keyword>
<dbReference type="NCBIfam" id="NF000756">
    <property type="entry name" value="PRK00047.1"/>
    <property type="match status" value="1"/>
</dbReference>
<feature type="binding site" evidence="9">
    <location>
        <position position="312"/>
    </location>
    <ligand>
        <name>ATP</name>
        <dbReference type="ChEBI" id="CHEBI:30616"/>
    </ligand>
</feature>
<organism evidence="12 13">
    <name type="scientific">BD1-7 clade bacterium</name>
    <dbReference type="NCBI Taxonomy" id="2029982"/>
    <lineage>
        <taxon>Bacteria</taxon>
        <taxon>Pseudomonadati</taxon>
        <taxon>Pseudomonadota</taxon>
        <taxon>Gammaproteobacteria</taxon>
        <taxon>Cellvibrionales</taxon>
        <taxon>Spongiibacteraceae</taxon>
        <taxon>BD1-7 clade</taxon>
    </lineage>
</organism>
<feature type="binding site" evidence="9">
    <location>
        <position position="87"/>
    </location>
    <ligand>
        <name>sn-glycerol 3-phosphate</name>
        <dbReference type="ChEBI" id="CHEBI:57597"/>
    </ligand>
</feature>
<feature type="binding site" evidence="9">
    <location>
        <position position="86"/>
    </location>
    <ligand>
        <name>sn-glycerol 3-phosphate</name>
        <dbReference type="ChEBI" id="CHEBI:57597"/>
    </ligand>
</feature>
<feature type="domain" description="Carbohydrate kinase FGGY N-terminal" evidence="10">
    <location>
        <begin position="8"/>
        <end position="254"/>
    </location>
</feature>
<evidence type="ECO:0000259" key="11">
    <source>
        <dbReference type="Pfam" id="PF02782"/>
    </source>
</evidence>
<dbReference type="PANTHER" id="PTHR10196:SF78">
    <property type="entry name" value="GLYCEROL KINASE"/>
    <property type="match status" value="1"/>
</dbReference>
<dbReference type="InterPro" id="IPR018485">
    <property type="entry name" value="FGGY_C"/>
</dbReference>
<evidence type="ECO:0000256" key="7">
    <source>
        <dbReference type="ARBA" id="ARBA00022840"/>
    </source>
</evidence>
<evidence type="ECO:0000313" key="13">
    <source>
        <dbReference type="Proteomes" id="UP000434580"/>
    </source>
</evidence>
<feature type="binding site" evidence="9">
    <location>
        <position position="269"/>
    </location>
    <ligand>
        <name>ADP</name>
        <dbReference type="ChEBI" id="CHEBI:456216"/>
    </ligand>
</feature>
<feature type="binding site" evidence="9">
    <location>
        <position position="312"/>
    </location>
    <ligand>
        <name>ADP</name>
        <dbReference type="ChEBI" id="CHEBI:456216"/>
    </ligand>
</feature>
<feature type="binding site" evidence="9">
    <location>
        <position position="20"/>
    </location>
    <ligand>
        <name>ADP</name>
        <dbReference type="ChEBI" id="CHEBI:456216"/>
    </ligand>
</feature>
<dbReference type="PANTHER" id="PTHR10196">
    <property type="entry name" value="SUGAR KINASE"/>
    <property type="match status" value="1"/>
</dbReference>
<comment type="pathway">
    <text evidence="1 9">Polyol metabolism; glycerol degradation via glycerol kinase pathway; sn-glycerol 3-phosphate from glycerol: step 1/1.</text>
</comment>
<feature type="binding site" evidence="9">
    <location>
        <position position="316"/>
    </location>
    <ligand>
        <name>ATP</name>
        <dbReference type="ChEBI" id="CHEBI:30616"/>
    </ligand>
</feature>
<dbReference type="GO" id="GO:0005829">
    <property type="term" value="C:cytosol"/>
    <property type="evidence" value="ECO:0007669"/>
    <property type="project" value="TreeGrafter"/>
</dbReference>
<evidence type="ECO:0000256" key="3">
    <source>
        <dbReference type="ARBA" id="ARBA00022679"/>
    </source>
</evidence>
<dbReference type="GO" id="GO:0005524">
    <property type="term" value="F:ATP binding"/>
    <property type="evidence" value="ECO:0007669"/>
    <property type="project" value="UniProtKB-UniRule"/>
</dbReference>
<accession>A0A5S9Q788</accession>
<keyword evidence="7 9" id="KW-0067">ATP-binding</keyword>
<evidence type="ECO:0000259" key="10">
    <source>
        <dbReference type="Pfam" id="PF00370"/>
    </source>
</evidence>
<dbReference type="FunFam" id="3.30.420.40:FF:000008">
    <property type="entry name" value="Glycerol kinase"/>
    <property type="match status" value="1"/>
</dbReference>
<dbReference type="GO" id="GO:0019563">
    <property type="term" value="P:glycerol catabolic process"/>
    <property type="evidence" value="ECO:0007669"/>
    <property type="project" value="UniProtKB-UniRule"/>
</dbReference>
<proteinExistence type="inferred from homology"/>
<sequence length="499" mass="55011">MTAKTPQYILAIDQGTTSTRSIVFDHEGAVVATAQQEFSQHYPNNGWVEHDPQEILQTVEATVTESITTAGIAASQIAGIGISNQRETTIVWNRDTGQPVYPAIVWQDRRTSERCQSLKSSAWESQAHSKTGLFIDPYFSATKIEWILTNVDGAKAAADAGELAFGTIDTWLLWHLTNGEQHATDATNASRTLLFNIHDQQWDDELLELFHVPKNMLPEVRDCADDYGSTQVDWLDANIPIYSLIGDQQAALVGQACFEPGMAKSTYGTGCFLVLNTGEKAINSNHQLLTTVAYRLDGQPTYAIEGSIFVAGATIQWLRDGLKLLSTASDSEQLAERSRKDHGVFLVPAFTGLGAPFWDPDARGAISGLTRASSIEDIVAAGLESVCYQTKDLQKAMEQDGLRPELLRVDGGMTTNNWLMQRLADVLGGRIDRPSNVETTAQGAMYLAGLKAGLFRSLEHISEQWRVDQIFEPQITKAERDSQYAGWLDAVERVRVNRD</sequence>
<dbReference type="Pfam" id="PF00370">
    <property type="entry name" value="FGGY_N"/>
    <property type="match status" value="1"/>
</dbReference>
<dbReference type="AlphaFoldDB" id="A0A5S9Q788"/>
<feature type="binding site" evidence="9">
    <location>
        <position position="138"/>
    </location>
    <ligand>
        <name>glycerol</name>
        <dbReference type="ChEBI" id="CHEBI:17754"/>
    </ligand>
</feature>
<protein>
    <recommendedName>
        <fullName evidence="9">Glycerol kinase</fullName>
        <ecNumber evidence="9">2.7.1.30</ecNumber>
    </recommendedName>
    <alternativeName>
        <fullName evidence="9">ATP:glycerol 3-phosphotransferase</fullName>
    </alternativeName>
    <alternativeName>
        <fullName evidence="9">Glycerokinase</fullName>
        <shortName evidence="9">GK</shortName>
    </alternativeName>
</protein>
<dbReference type="CDD" id="cd07786">
    <property type="entry name" value="FGGY_EcGK_like"/>
    <property type="match status" value="1"/>
</dbReference>
<dbReference type="InterPro" id="IPR018484">
    <property type="entry name" value="FGGY_N"/>
</dbReference>
<dbReference type="Proteomes" id="UP000434580">
    <property type="component" value="Unassembled WGS sequence"/>
</dbReference>
<dbReference type="Pfam" id="PF02782">
    <property type="entry name" value="FGGY_C"/>
    <property type="match status" value="1"/>
</dbReference>
<evidence type="ECO:0000256" key="8">
    <source>
        <dbReference type="ARBA" id="ARBA00052101"/>
    </source>
</evidence>
<dbReference type="PROSITE" id="PS00933">
    <property type="entry name" value="FGGY_KINASES_1"/>
    <property type="match status" value="1"/>
</dbReference>
<reference evidence="12 13" key="1">
    <citation type="submission" date="2019-11" db="EMBL/GenBank/DDBJ databases">
        <authorList>
            <person name="Holert J."/>
        </authorList>
    </citation>
    <scope>NUCLEOTIDE SEQUENCE [LARGE SCALE GENOMIC DNA]</scope>
    <source>
        <strain evidence="12">BC5_2</strain>
    </source>
</reference>
<dbReference type="EC" id="2.7.1.30" evidence="9"/>
<feature type="binding site" evidence="9">
    <location>
        <position position="87"/>
    </location>
    <ligand>
        <name>glycerol</name>
        <dbReference type="ChEBI" id="CHEBI:17754"/>
    </ligand>
</feature>
<comment type="function">
    <text evidence="9">Key enzyme in the regulation of glycerol uptake and metabolism. Catalyzes the phosphorylation of glycerol to yield sn-glycerol 3-phosphate.</text>
</comment>
<evidence type="ECO:0000256" key="6">
    <source>
        <dbReference type="ARBA" id="ARBA00022798"/>
    </source>
</evidence>
<dbReference type="GO" id="GO:0006072">
    <property type="term" value="P:glycerol-3-phosphate metabolic process"/>
    <property type="evidence" value="ECO:0007669"/>
    <property type="project" value="InterPro"/>
</dbReference>
<feature type="binding site" evidence="9">
    <location>
        <position position="16"/>
    </location>
    <ligand>
        <name>ADP</name>
        <dbReference type="ChEBI" id="CHEBI:456216"/>
    </ligand>
</feature>
<feature type="binding site" evidence="9">
    <location>
        <position position="16"/>
    </location>
    <ligand>
        <name>sn-glycerol 3-phosphate</name>
        <dbReference type="ChEBI" id="CHEBI:57597"/>
    </ligand>
</feature>
<dbReference type="Gene3D" id="3.30.420.40">
    <property type="match status" value="2"/>
</dbReference>
<keyword evidence="4 9" id="KW-0547">Nucleotide-binding</keyword>
<dbReference type="UniPathway" id="UPA00618">
    <property type="reaction ID" value="UER00672"/>
</dbReference>
<feature type="binding site" evidence="9">
    <location>
        <position position="412"/>
    </location>
    <ligand>
        <name>ADP</name>
        <dbReference type="ChEBI" id="CHEBI:456216"/>
    </ligand>
</feature>
<feature type="binding site" evidence="9">
    <location>
        <position position="16"/>
    </location>
    <ligand>
        <name>ATP</name>
        <dbReference type="ChEBI" id="CHEBI:30616"/>
    </ligand>
</feature>
<dbReference type="InterPro" id="IPR043129">
    <property type="entry name" value="ATPase_NBD"/>
</dbReference>
<feature type="binding site" evidence="9">
    <location>
        <position position="412"/>
    </location>
    <ligand>
        <name>ATP</name>
        <dbReference type="ChEBI" id="CHEBI:30616"/>
    </ligand>
</feature>
<dbReference type="NCBIfam" id="TIGR01311">
    <property type="entry name" value="glycerol_kin"/>
    <property type="match status" value="1"/>
</dbReference>
<gene>
    <name evidence="12" type="primary">glpK_2</name>
    <name evidence="9" type="synonym">glpK</name>
    <name evidence="12" type="ORF">DPBNPPHM_01732</name>
</gene>
<keyword evidence="5 9" id="KW-0418">Kinase</keyword>
<dbReference type="EMBL" id="CACSII010000017">
    <property type="protein sequence ID" value="CAA0113783.1"/>
    <property type="molecule type" value="Genomic_DNA"/>
</dbReference>
<feature type="binding site" evidence="9">
    <location>
        <position position="18"/>
    </location>
    <ligand>
        <name>ATP</name>
        <dbReference type="ChEBI" id="CHEBI:30616"/>
    </ligand>
</feature>
<feature type="binding site" evidence="9">
    <location>
        <position position="269"/>
    </location>
    <ligand>
        <name>ATP</name>
        <dbReference type="ChEBI" id="CHEBI:30616"/>
    </ligand>
</feature>
<evidence type="ECO:0000256" key="4">
    <source>
        <dbReference type="ARBA" id="ARBA00022741"/>
    </source>
</evidence>
<feature type="binding site" evidence="9">
    <location>
        <position position="138"/>
    </location>
    <ligand>
        <name>sn-glycerol 3-phosphate</name>
        <dbReference type="ChEBI" id="CHEBI:57597"/>
    </ligand>
</feature>
<feature type="binding site" evidence="9">
    <location>
        <position position="86"/>
    </location>
    <ligand>
        <name>glycerol</name>
        <dbReference type="ChEBI" id="CHEBI:17754"/>
    </ligand>
</feature>
<comment type="similarity">
    <text evidence="2 9">Belongs to the FGGY kinase family.</text>
</comment>
<dbReference type="SUPFAM" id="SSF53067">
    <property type="entry name" value="Actin-like ATPase domain"/>
    <property type="match status" value="2"/>
</dbReference>
<feature type="binding site" evidence="9">
    <location>
        <position position="247"/>
    </location>
    <ligand>
        <name>glycerol</name>
        <dbReference type="ChEBI" id="CHEBI:17754"/>
    </ligand>
</feature>
<feature type="binding site" evidence="9">
    <location>
        <position position="17"/>
    </location>
    <ligand>
        <name>ATP</name>
        <dbReference type="ChEBI" id="CHEBI:30616"/>
    </ligand>
</feature>
<dbReference type="HAMAP" id="MF_00186">
    <property type="entry name" value="Glycerol_kin"/>
    <property type="match status" value="1"/>
</dbReference>
<evidence type="ECO:0000256" key="5">
    <source>
        <dbReference type="ARBA" id="ARBA00022777"/>
    </source>
</evidence>
<evidence type="ECO:0000256" key="2">
    <source>
        <dbReference type="ARBA" id="ARBA00009156"/>
    </source>
</evidence>
<feature type="binding site" evidence="9">
    <location>
        <position position="416"/>
    </location>
    <ligand>
        <name>ADP</name>
        <dbReference type="ChEBI" id="CHEBI:456216"/>
    </ligand>
</feature>
<dbReference type="FunFam" id="3.30.420.40:FF:000007">
    <property type="entry name" value="Glycerol kinase"/>
    <property type="match status" value="1"/>
</dbReference>
<dbReference type="GO" id="GO:0004370">
    <property type="term" value="F:glycerol kinase activity"/>
    <property type="evidence" value="ECO:0007669"/>
    <property type="project" value="UniProtKB-UniRule"/>
</dbReference>
<feature type="domain" description="Carbohydrate kinase FGGY C-terminal" evidence="11">
    <location>
        <begin position="264"/>
        <end position="450"/>
    </location>
</feature>
<evidence type="ECO:0000256" key="9">
    <source>
        <dbReference type="HAMAP-Rule" id="MF_00186"/>
    </source>
</evidence>
<name>A0A5S9Q788_9GAMM</name>
<comment type="activity regulation">
    <text evidence="9">Inhibited by fructose 1,6-bisphosphate (FBP).</text>
</comment>
<keyword evidence="6 9" id="KW-0319">Glycerol metabolism</keyword>
<dbReference type="InterPro" id="IPR000577">
    <property type="entry name" value="Carb_kinase_FGGY"/>
</dbReference>
<dbReference type="InterPro" id="IPR018483">
    <property type="entry name" value="Carb_kinase_FGGY_CS"/>
</dbReference>
<evidence type="ECO:0000313" key="12">
    <source>
        <dbReference type="EMBL" id="CAA0113783.1"/>
    </source>
</evidence>
<evidence type="ECO:0000256" key="1">
    <source>
        <dbReference type="ARBA" id="ARBA00005190"/>
    </source>
</evidence>